<protein>
    <submittedName>
        <fullName evidence="2">Uncharacterized protein</fullName>
    </submittedName>
</protein>
<reference evidence="2 3" key="1">
    <citation type="submission" date="2016-08" db="EMBL/GenBank/DDBJ databases">
        <title>A Parts List for Fungal Cellulosomes Revealed by Comparative Genomics.</title>
        <authorList>
            <consortium name="DOE Joint Genome Institute"/>
            <person name="Haitjema C.H."/>
            <person name="Gilmore S.P."/>
            <person name="Henske J.K."/>
            <person name="Solomon K.V."/>
            <person name="De Groot R."/>
            <person name="Kuo A."/>
            <person name="Mondo S.J."/>
            <person name="Salamov A.A."/>
            <person name="Labutti K."/>
            <person name="Zhao Z."/>
            <person name="Chiniquy J."/>
            <person name="Barry K."/>
            <person name="Brewer H.M."/>
            <person name="Purvine S.O."/>
            <person name="Wright A.T."/>
            <person name="Boxma B."/>
            <person name="Van Alen T."/>
            <person name="Hackstein J.H."/>
            <person name="Baker S.E."/>
            <person name="Grigoriev I.V."/>
            <person name="O'Malley M.A."/>
        </authorList>
    </citation>
    <scope>NUCLEOTIDE SEQUENCE [LARGE SCALE GENOMIC DNA]</scope>
    <source>
        <strain evidence="2 3">G1</strain>
    </source>
</reference>
<gene>
    <name evidence="2" type="ORF">LY90DRAFT_663996</name>
</gene>
<comment type="caution">
    <text evidence="2">The sequence shown here is derived from an EMBL/GenBank/DDBJ whole genome shotgun (WGS) entry which is preliminary data.</text>
</comment>
<proteinExistence type="predicted"/>
<dbReference type="EMBL" id="MCOG01000008">
    <property type="protein sequence ID" value="ORY82838.1"/>
    <property type="molecule type" value="Genomic_DNA"/>
</dbReference>
<name>A0A1Y2FFV1_9FUNG</name>
<dbReference type="AlphaFoldDB" id="A0A1Y2FFV1"/>
<dbReference type="STRING" id="1754190.A0A1Y2FFV1"/>
<evidence type="ECO:0000313" key="2">
    <source>
        <dbReference type="EMBL" id="ORY82838.1"/>
    </source>
</evidence>
<keyword evidence="3" id="KW-1185">Reference proteome</keyword>
<dbReference type="Proteomes" id="UP000193920">
    <property type="component" value="Unassembled WGS sequence"/>
</dbReference>
<dbReference type="OrthoDB" id="2152480at2759"/>
<keyword evidence="1" id="KW-0175">Coiled coil</keyword>
<evidence type="ECO:0000313" key="3">
    <source>
        <dbReference type="Proteomes" id="UP000193920"/>
    </source>
</evidence>
<accession>A0A1Y2FFV1</accession>
<sequence length="866" mass="102669">MEINSTNLKSNEELLTSEQEIDYSLLIRNRELEEINKNLSLKIENLENEQLAISRQCQELKSINQSLKKRIHFLEEENEQIHNKLKFQIKEENNIKEDVFFQKEKEIYQLTIEIEQKDIDIKKAKEKIDELSNICKKQNDEILRYQISQKENKKQHITMEKLEGEKKKYRNDLEILESDVSKLDKENNKLMESLNIANEALNDKNKMVTKYNFINTEILKELEKISINSSDIKQANDSSTMERNVKEEHFLFGIHIDNLITDIKGDIIEMVKYYLNITKLKLEEILYEEIINQEQLSDDIYSETFHIIKPEKYNRTSISGNHSFDSDSMYITSCSSEEIILDSNFNINSISNRILAVPETKNESHSDLEACLYDENFDYLIYRNKTEDDNYEKKDDEKYRIKENEILSKLYVEVINNINQYYQKNSKTIRIPVFEKLKLHIRNTYLTLVDLIVKSKKNKNESEDDKKLPDNIVQNINKEVSSSWLIYPLSLHYYKLLIYINDIENSIIKRININQFNENMKKVKQLKDELNSSKRLSKDLEDKIKIYKLKRKSKNMKRLSQEFDNYNMKNLERQLLYNDASFKNTDLNKLNDNDKVNNFISDLIGKKSNDTKLKKKSESNDSIIIFDRILYKGKSEAEVNKNKITNKHNNNNKDELINKINKIEIDEIENVNNEDKLDDKFTIKKDNKKNSDKESHDELKENEIIENISFKFDKNNNQKLNTSETFNINDDTIITEENNNSNKEMCYEGILIYCSNNKINYIKINKIIANKISDTKRAITNGTAYLSLINDYNNRSNNDNNNKNISNYKNIDITNTYKKKKSAIAKNKDFIKLISNFMYVFNNYDNNNSLYIIKYVFIFFNYNQST</sequence>
<evidence type="ECO:0000256" key="1">
    <source>
        <dbReference type="SAM" id="Coils"/>
    </source>
</evidence>
<organism evidence="2 3">
    <name type="scientific">Neocallimastix californiae</name>
    <dbReference type="NCBI Taxonomy" id="1754190"/>
    <lineage>
        <taxon>Eukaryota</taxon>
        <taxon>Fungi</taxon>
        <taxon>Fungi incertae sedis</taxon>
        <taxon>Chytridiomycota</taxon>
        <taxon>Chytridiomycota incertae sedis</taxon>
        <taxon>Neocallimastigomycetes</taxon>
        <taxon>Neocallimastigales</taxon>
        <taxon>Neocallimastigaceae</taxon>
        <taxon>Neocallimastix</taxon>
    </lineage>
</organism>
<feature type="coiled-coil region" evidence="1">
    <location>
        <begin position="513"/>
        <end position="569"/>
    </location>
</feature>
<feature type="coiled-coil region" evidence="1">
    <location>
        <begin position="29"/>
        <end position="200"/>
    </location>
</feature>